<dbReference type="PROSITE" id="PS51459">
    <property type="entry name" value="FIDO"/>
    <property type="match status" value="1"/>
</dbReference>
<reference evidence="2" key="1">
    <citation type="submission" date="2023-06" db="EMBL/GenBank/DDBJ databases">
        <title>Genomic of Agaribacillus aureum.</title>
        <authorList>
            <person name="Wang G."/>
        </authorList>
    </citation>
    <scope>NUCLEOTIDE SEQUENCE</scope>
    <source>
        <strain evidence="2">BMA12</strain>
    </source>
</reference>
<evidence type="ECO:0000313" key="3">
    <source>
        <dbReference type="Proteomes" id="UP001172083"/>
    </source>
</evidence>
<feature type="domain" description="Fido" evidence="1">
    <location>
        <begin position="236"/>
        <end position="383"/>
    </location>
</feature>
<sequence length="497" mass="58010">MQKAGNLWLQDFFKLNNFSFTHNSYIGSNDTIELTANGNVNQVYGPRYASDKDTPFEHLVFSLKYDDLDLAFLKAVFEKIQIRDIEGFVASSPTGKYARRIGYLFEFLTEQQLNFSLPASLRYVDLIEEDKYITGKPVKNPRWKVNDNLLGTNQFCPIIRKTPALNEFLKWDIPKAIEELKKEYSEDIFRRATNYLYKKETRSSYEIEHEKPSPDRMERFIALLEKAGRESDSKVLDEGNLTFLQNTIVDPRFAASGFRDFQNYIGQSLPDFTELIHYICPPPLYLSSLMRGLKESSEKSEGTSSVIRATILSFGFVFHHPFEDGNGRIHRFLIHDTLVRDGTVPEGLIIPVSAYMLNNMKEYDTALENFSKPIMKVAQYKRKGNEELKVTNPDEIEAYYRYPDLTAQSIFLAQTIRETITWEMPHELRFIQRYDELKSTIQSIVDMPDKYINLMVLFLHQNKGILPKRRRKKFNKLTDHEISQIEQAYRETFEVSK</sequence>
<dbReference type="RefSeq" id="WP_346756574.1">
    <property type="nucleotide sequence ID" value="NZ_JAUJEB010000001.1"/>
</dbReference>
<dbReference type="InterPro" id="IPR036597">
    <property type="entry name" value="Fido-like_dom_sf"/>
</dbReference>
<dbReference type="InterPro" id="IPR040198">
    <property type="entry name" value="Fido_containing"/>
</dbReference>
<dbReference type="PANTHER" id="PTHR13504:SF38">
    <property type="entry name" value="FIDO DOMAIN-CONTAINING PROTEIN"/>
    <property type="match status" value="1"/>
</dbReference>
<evidence type="ECO:0000259" key="1">
    <source>
        <dbReference type="PROSITE" id="PS51459"/>
    </source>
</evidence>
<dbReference type="Gene3D" id="1.10.3290.10">
    <property type="entry name" value="Fido-like domain"/>
    <property type="match status" value="1"/>
</dbReference>
<dbReference type="SUPFAM" id="SSF140931">
    <property type="entry name" value="Fic-like"/>
    <property type="match status" value="1"/>
</dbReference>
<comment type="caution">
    <text evidence="2">The sequence shown here is derived from an EMBL/GenBank/DDBJ whole genome shotgun (WGS) entry which is preliminary data.</text>
</comment>
<dbReference type="Proteomes" id="UP001172083">
    <property type="component" value="Unassembled WGS sequence"/>
</dbReference>
<protein>
    <submittedName>
        <fullName evidence="2">Fic family protein</fullName>
    </submittedName>
</protein>
<dbReference type="PANTHER" id="PTHR13504">
    <property type="entry name" value="FIDO DOMAIN-CONTAINING PROTEIN DDB_G0283145"/>
    <property type="match status" value="1"/>
</dbReference>
<accession>A0ABT8L0H9</accession>
<dbReference type="EMBL" id="JAUJEB010000001">
    <property type="protein sequence ID" value="MDN5211239.1"/>
    <property type="molecule type" value="Genomic_DNA"/>
</dbReference>
<proteinExistence type="predicted"/>
<keyword evidence="3" id="KW-1185">Reference proteome</keyword>
<name>A0ABT8L0H9_9BACT</name>
<dbReference type="InterPro" id="IPR003812">
    <property type="entry name" value="Fido"/>
</dbReference>
<gene>
    <name evidence="2" type="ORF">QQ020_04230</name>
</gene>
<organism evidence="2 3">
    <name type="scientific">Agaribacillus aureus</name>
    <dbReference type="NCBI Taxonomy" id="3051825"/>
    <lineage>
        <taxon>Bacteria</taxon>
        <taxon>Pseudomonadati</taxon>
        <taxon>Bacteroidota</taxon>
        <taxon>Cytophagia</taxon>
        <taxon>Cytophagales</taxon>
        <taxon>Splendidivirgaceae</taxon>
        <taxon>Agaribacillus</taxon>
    </lineage>
</organism>
<evidence type="ECO:0000313" key="2">
    <source>
        <dbReference type="EMBL" id="MDN5211239.1"/>
    </source>
</evidence>
<dbReference type="Pfam" id="PF02661">
    <property type="entry name" value="Fic"/>
    <property type="match status" value="1"/>
</dbReference>